<feature type="region of interest" description="Disordered" evidence="1">
    <location>
        <begin position="14"/>
        <end position="55"/>
    </location>
</feature>
<evidence type="ECO:0000256" key="1">
    <source>
        <dbReference type="SAM" id="MobiDB-lite"/>
    </source>
</evidence>
<evidence type="ECO:0000313" key="3">
    <source>
        <dbReference type="EMBL" id="QXU63480.1"/>
    </source>
</evidence>
<accession>A0A8F7GNN2</accession>
<dbReference type="Pfam" id="PF16821">
    <property type="entry name" value="C_Hendra"/>
    <property type="match status" value="1"/>
</dbReference>
<reference evidence="3" key="2">
    <citation type="journal article" date="2021" name="Virology (Lond)">
        <title>Novel Paju Apodemus paramyxovirus 1 and 2, harbored by Apodemus agrarius in the Republic of Korea.</title>
        <authorList>
            <person name="Lee S.H."/>
            <person name="No J.S."/>
            <person name="Kim K."/>
            <person name="Budhathoki S."/>
            <person name="Park K."/>
            <person name="Lee G.Y."/>
            <person name="Cho S."/>
            <person name="Kim B.H."/>
            <person name="Cho S."/>
            <person name="Kim J."/>
            <person name="Lee J."/>
            <person name="Cho S.H."/>
            <person name="Kim H.C."/>
            <person name="Klein T.A."/>
            <person name="Uhm C.S."/>
            <person name="Kim W.K."/>
            <person name="Song J.W."/>
        </authorList>
    </citation>
    <scope>NUCLEOTIDE SEQUENCE</scope>
    <source>
        <strain evidence="2">Aa17-154</strain>
        <strain evidence="3">Aa17-166</strain>
    </source>
</reference>
<dbReference type="InterPro" id="IPR031812">
    <property type="entry name" value="C_Hendra"/>
</dbReference>
<proteinExistence type="predicted"/>
<name>A0A8F7GNN2_9MONO</name>
<sequence length="155" mass="17628">MAFKLSNLFRIIGMRSRRPTEEVPSPSQEQKKEQQPGKLISSQKLEMPQDREGEEKARMAIMKQAARKAIQIMDKEADQHPYQKVWREDPPLTEITREGMVRILLGSIVEQGKSVDEKAAELIEEGILSARELMALKEAIPITRLLIAIMIGSTF</sequence>
<reference evidence="3" key="1">
    <citation type="submission" date="2020-07" db="EMBL/GenBank/DDBJ databases">
        <authorList>
            <person name="Song J.-W."/>
        </authorList>
    </citation>
    <scope>NUCLEOTIDE SEQUENCE</scope>
    <source>
        <strain evidence="2">Aa17-154</strain>
        <strain evidence="3">Aa17-166</strain>
    </source>
</reference>
<dbReference type="EMBL" id="MT823464">
    <property type="protein sequence ID" value="QXU63480.1"/>
    <property type="molecule type" value="Viral_cRNA"/>
</dbReference>
<organism evidence="3">
    <name type="scientific">Jeilongvirus sp</name>
    <dbReference type="NCBI Taxonomy" id="2686070"/>
    <lineage>
        <taxon>Viruses</taxon>
        <taxon>Riboviria</taxon>
        <taxon>Orthornavirae</taxon>
        <taxon>Negarnaviricota</taxon>
        <taxon>Haploviricotina</taxon>
        <taxon>Monjiviricetes</taxon>
        <taxon>Mononegavirales</taxon>
        <taxon>Paramyxoviridae</taxon>
        <taxon>Orthoparamyxovirinae</taxon>
        <taxon>Jeilongvirus</taxon>
    </lineage>
</organism>
<dbReference type="EMBL" id="MT823463">
    <property type="protein sequence ID" value="QXU63472.1"/>
    <property type="molecule type" value="Viral_cRNA"/>
</dbReference>
<evidence type="ECO:0000313" key="2">
    <source>
        <dbReference type="EMBL" id="QXU63472.1"/>
    </source>
</evidence>
<protein>
    <submittedName>
        <fullName evidence="3">C protein</fullName>
    </submittedName>
</protein>